<dbReference type="OrthoDB" id="6766195at2759"/>
<evidence type="ECO:0000313" key="1">
    <source>
        <dbReference type="EMBL" id="KAF7266490.1"/>
    </source>
</evidence>
<evidence type="ECO:0000313" key="2">
    <source>
        <dbReference type="Proteomes" id="UP000625711"/>
    </source>
</evidence>
<dbReference type="Proteomes" id="UP000625711">
    <property type="component" value="Unassembled WGS sequence"/>
</dbReference>
<reference evidence="1" key="1">
    <citation type="submission" date="2020-08" db="EMBL/GenBank/DDBJ databases">
        <title>Genome sequencing and assembly of the red palm weevil Rhynchophorus ferrugineus.</title>
        <authorList>
            <person name="Dias G.B."/>
            <person name="Bergman C.M."/>
            <person name="Manee M."/>
        </authorList>
    </citation>
    <scope>NUCLEOTIDE SEQUENCE</scope>
    <source>
        <strain evidence="1">AA-2017</strain>
        <tissue evidence="1">Whole larva</tissue>
    </source>
</reference>
<organism evidence="1 2">
    <name type="scientific">Rhynchophorus ferrugineus</name>
    <name type="common">Red palm weevil</name>
    <name type="synonym">Curculio ferrugineus</name>
    <dbReference type="NCBI Taxonomy" id="354439"/>
    <lineage>
        <taxon>Eukaryota</taxon>
        <taxon>Metazoa</taxon>
        <taxon>Ecdysozoa</taxon>
        <taxon>Arthropoda</taxon>
        <taxon>Hexapoda</taxon>
        <taxon>Insecta</taxon>
        <taxon>Pterygota</taxon>
        <taxon>Neoptera</taxon>
        <taxon>Endopterygota</taxon>
        <taxon>Coleoptera</taxon>
        <taxon>Polyphaga</taxon>
        <taxon>Cucujiformia</taxon>
        <taxon>Curculionidae</taxon>
        <taxon>Dryophthorinae</taxon>
        <taxon>Rhynchophorus</taxon>
    </lineage>
</organism>
<dbReference type="AlphaFoldDB" id="A0A834M4G7"/>
<gene>
    <name evidence="1" type="ORF">GWI33_020173</name>
</gene>
<comment type="caution">
    <text evidence="1">The sequence shown here is derived from an EMBL/GenBank/DDBJ whole genome shotgun (WGS) entry which is preliminary data.</text>
</comment>
<proteinExistence type="predicted"/>
<keyword evidence="2" id="KW-1185">Reference proteome</keyword>
<sequence length="111" mass="12991">MVVKAVHIKESPGELPYNATTLRSRNCPSISDYGSRKFRMIRRFQNDLSWNTVSSILEYGLCHFKAVAAFRNPGNEREVLKILSKFDCHKRKERPRPFSFDFAKMLPPEER</sequence>
<accession>A0A834M4G7</accession>
<name>A0A834M4G7_RHYFE</name>
<dbReference type="EMBL" id="JAACXV010014535">
    <property type="protein sequence ID" value="KAF7266490.1"/>
    <property type="molecule type" value="Genomic_DNA"/>
</dbReference>
<protein>
    <submittedName>
        <fullName evidence="1">Uncharacterized protein</fullName>
    </submittedName>
</protein>